<dbReference type="Gene3D" id="2.60.40.10">
    <property type="entry name" value="Immunoglobulins"/>
    <property type="match status" value="1"/>
</dbReference>
<feature type="signal peptide" evidence="3">
    <location>
        <begin position="1"/>
        <end position="20"/>
    </location>
</feature>
<evidence type="ECO:0000313" key="6">
    <source>
        <dbReference type="RefSeq" id="XP_022094786.1"/>
    </source>
</evidence>
<dbReference type="SMART" id="SM00408">
    <property type="entry name" value="IGc2"/>
    <property type="match status" value="1"/>
</dbReference>
<feature type="region of interest" description="Disordered" evidence="1">
    <location>
        <begin position="391"/>
        <end position="456"/>
    </location>
</feature>
<accession>A0A8B7YTW4</accession>
<dbReference type="SMART" id="SM00409">
    <property type="entry name" value="IG"/>
    <property type="match status" value="2"/>
</dbReference>
<feature type="domain" description="Ig-like" evidence="4">
    <location>
        <begin position="28"/>
        <end position="138"/>
    </location>
</feature>
<sequence length="606" mass="65117">MATLIFIIVLFAVSTVCLLAQDTPGSLPFFVMEPRDTTVQIGSTARLECQVSSLADNQAVAWMKEATFQTSGRSLLTADPDKPSRITVEGSKSDPNVHFNLFIHNVRPEDAGVYHCYVVEFWELNERRWSRSRPATLTVVDVLRPSVRCVQPTVRQLADATTQSQTAPIGCTVLNNKPGMTIKLQGFHGTVLFENKTDSTEPYNLRHRMDVAALRTGRVTCLIEFRDETSQSGEASRSCSMGPFIEIPPARNRTRITVHLVPGGDAHLTCPLNKGHRLHGALLAKPSWSLDPPLPVSRYSLSPDGIRIVLTRVTTQDEGLVVSCKVPSPGGGYRVVDMEVRVRSPEAGGSRPDVRGHQVHESGGSLDRVAPKPVIGQAAWSVLRGRVSSGRLKPAPPSMWPGPSPDTVYHAPSVGIPSKATLSPTVSVSKNTKQDADNGTSTHSPATNSSSGGTVTPVTDPAPLTLSPLIIVVLCEAGMSLVILVIAFAVLCQCCCRNQTKAKVRGDKDLTLAGASFGKQSTTPTLLTYKSTSGSPNPNLSHKKLPPTPPDPIYARPESLASGKTVLRESDLPPTGSWVFSSVNSENGEAETNARDSGNEIYVTMV</sequence>
<evidence type="ECO:0000259" key="4">
    <source>
        <dbReference type="PROSITE" id="PS50835"/>
    </source>
</evidence>
<feature type="region of interest" description="Disordered" evidence="1">
    <location>
        <begin position="345"/>
        <end position="369"/>
    </location>
</feature>
<keyword evidence="3" id="KW-0732">Signal</keyword>
<dbReference type="InterPro" id="IPR007110">
    <property type="entry name" value="Ig-like_dom"/>
</dbReference>
<dbReference type="InterPro" id="IPR003598">
    <property type="entry name" value="Ig_sub2"/>
</dbReference>
<dbReference type="InterPro" id="IPR013783">
    <property type="entry name" value="Ig-like_fold"/>
</dbReference>
<dbReference type="OrthoDB" id="6354602at2759"/>
<keyword evidence="2" id="KW-0472">Membrane</keyword>
<proteinExistence type="predicted"/>
<keyword evidence="2" id="KW-0812">Transmembrane</keyword>
<dbReference type="InterPro" id="IPR013106">
    <property type="entry name" value="Ig_V-set"/>
</dbReference>
<feature type="chain" id="PRO_5034999759" evidence="3">
    <location>
        <begin position="21"/>
        <end position="606"/>
    </location>
</feature>
<evidence type="ECO:0000256" key="2">
    <source>
        <dbReference type="SAM" id="Phobius"/>
    </source>
</evidence>
<dbReference type="Pfam" id="PF07686">
    <property type="entry name" value="V-set"/>
    <property type="match status" value="1"/>
</dbReference>
<dbReference type="OMA" id="WMKEATF"/>
<evidence type="ECO:0000256" key="3">
    <source>
        <dbReference type="SAM" id="SignalP"/>
    </source>
</evidence>
<feature type="compositionally biased region" description="Polar residues" evidence="1">
    <location>
        <begin position="420"/>
        <end position="456"/>
    </location>
</feature>
<dbReference type="Proteomes" id="UP000694845">
    <property type="component" value="Unplaced"/>
</dbReference>
<feature type="compositionally biased region" description="Polar residues" evidence="1">
    <location>
        <begin position="525"/>
        <end position="540"/>
    </location>
</feature>
<dbReference type="InterPro" id="IPR003599">
    <property type="entry name" value="Ig_sub"/>
</dbReference>
<feature type="region of interest" description="Disordered" evidence="1">
    <location>
        <begin position="525"/>
        <end position="550"/>
    </location>
</feature>
<dbReference type="AlphaFoldDB" id="A0A8B7YTW4"/>
<evidence type="ECO:0000256" key="1">
    <source>
        <dbReference type="SAM" id="MobiDB-lite"/>
    </source>
</evidence>
<evidence type="ECO:0000313" key="5">
    <source>
        <dbReference type="Proteomes" id="UP000694845"/>
    </source>
</evidence>
<dbReference type="CDD" id="cd00099">
    <property type="entry name" value="IgV"/>
    <property type="match status" value="1"/>
</dbReference>
<dbReference type="InterPro" id="IPR036179">
    <property type="entry name" value="Ig-like_dom_sf"/>
</dbReference>
<keyword evidence="5" id="KW-1185">Reference proteome</keyword>
<reference evidence="6" key="1">
    <citation type="submission" date="2025-08" db="UniProtKB">
        <authorList>
            <consortium name="RefSeq"/>
        </authorList>
    </citation>
    <scope>IDENTIFICATION</scope>
</reference>
<gene>
    <name evidence="6" type="primary">LOC110981491</name>
</gene>
<keyword evidence="2" id="KW-1133">Transmembrane helix</keyword>
<dbReference type="PANTHER" id="PTHR45889:SF8">
    <property type="entry name" value="IG-LIKE DOMAIN-CONTAINING PROTEIN"/>
    <property type="match status" value="1"/>
</dbReference>
<name>A0A8B7YTW4_ACAPL</name>
<dbReference type="PANTHER" id="PTHR45889">
    <property type="entry name" value="IG-LIKE DOMAIN-CONTAINING PROTEIN"/>
    <property type="match status" value="1"/>
</dbReference>
<dbReference type="KEGG" id="aplc:110981491"/>
<feature type="transmembrane region" description="Helical" evidence="2">
    <location>
        <begin position="469"/>
        <end position="491"/>
    </location>
</feature>
<feature type="compositionally biased region" description="Pro residues" evidence="1">
    <location>
        <begin position="394"/>
        <end position="404"/>
    </location>
</feature>
<dbReference type="PROSITE" id="PS50835">
    <property type="entry name" value="IG_LIKE"/>
    <property type="match status" value="1"/>
</dbReference>
<dbReference type="GeneID" id="110981491"/>
<protein>
    <submittedName>
        <fullName evidence="6">Uncharacterized protein LOC110981491</fullName>
    </submittedName>
</protein>
<organism evidence="5 6">
    <name type="scientific">Acanthaster planci</name>
    <name type="common">Crown-of-thorns starfish</name>
    <dbReference type="NCBI Taxonomy" id="133434"/>
    <lineage>
        <taxon>Eukaryota</taxon>
        <taxon>Metazoa</taxon>
        <taxon>Echinodermata</taxon>
        <taxon>Eleutherozoa</taxon>
        <taxon>Asterozoa</taxon>
        <taxon>Asteroidea</taxon>
        <taxon>Valvatacea</taxon>
        <taxon>Valvatida</taxon>
        <taxon>Acanthasteridae</taxon>
        <taxon>Acanthaster</taxon>
    </lineage>
</organism>
<dbReference type="SUPFAM" id="SSF48726">
    <property type="entry name" value="Immunoglobulin"/>
    <property type="match status" value="1"/>
</dbReference>
<dbReference type="RefSeq" id="XP_022094786.1">
    <property type="nucleotide sequence ID" value="XM_022239094.1"/>
</dbReference>